<evidence type="ECO:0008006" key="3">
    <source>
        <dbReference type="Google" id="ProtNLM"/>
    </source>
</evidence>
<comment type="caution">
    <text evidence="1">The sequence shown here is derived from an EMBL/GenBank/DDBJ whole genome shotgun (WGS) entry which is preliminary data.</text>
</comment>
<keyword evidence="2" id="KW-1185">Reference proteome</keyword>
<sequence length="78" mass="8655">MKTMTCRQLGGPCDQAHVGKDANVVIKAQDAHLKEVVTAGDTAHVPAWKEMQGRWKHPIAGMGWYRQAKRDFAALPEN</sequence>
<protein>
    <recommendedName>
        <fullName evidence="3">DUF1059 domain-containing protein</fullName>
    </recommendedName>
</protein>
<evidence type="ECO:0000313" key="1">
    <source>
        <dbReference type="EMBL" id="GAA3636146.1"/>
    </source>
</evidence>
<organism evidence="1 2">
    <name type="scientific">Kineosporia mesophila</name>
    <dbReference type="NCBI Taxonomy" id="566012"/>
    <lineage>
        <taxon>Bacteria</taxon>
        <taxon>Bacillati</taxon>
        <taxon>Actinomycetota</taxon>
        <taxon>Actinomycetes</taxon>
        <taxon>Kineosporiales</taxon>
        <taxon>Kineosporiaceae</taxon>
        <taxon>Kineosporia</taxon>
    </lineage>
</organism>
<dbReference type="Proteomes" id="UP001501074">
    <property type="component" value="Unassembled WGS sequence"/>
</dbReference>
<proteinExistence type="predicted"/>
<evidence type="ECO:0000313" key="2">
    <source>
        <dbReference type="Proteomes" id="UP001501074"/>
    </source>
</evidence>
<dbReference type="RefSeq" id="WP_231481951.1">
    <property type="nucleotide sequence ID" value="NZ_BAAAZO010000012.1"/>
</dbReference>
<name>A0ABP7AN38_9ACTN</name>
<accession>A0ABP7AN38</accession>
<reference evidence="2" key="1">
    <citation type="journal article" date="2019" name="Int. J. Syst. Evol. Microbiol.">
        <title>The Global Catalogue of Microorganisms (GCM) 10K type strain sequencing project: providing services to taxonomists for standard genome sequencing and annotation.</title>
        <authorList>
            <consortium name="The Broad Institute Genomics Platform"/>
            <consortium name="The Broad Institute Genome Sequencing Center for Infectious Disease"/>
            <person name="Wu L."/>
            <person name="Ma J."/>
        </authorList>
    </citation>
    <scope>NUCLEOTIDE SEQUENCE [LARGE SCALE GENOMIC DNA]</scope>
    <source>
        <strain evidence="2">JCM 16902</strain>
    </source>
</reference>
<dbReference type="EMBL" id="BAAAZO010000012">
    <property type="protein sequence ID" value="GAA3636146.1"/>
    <property type="molecule type" value="Genomic_DNA"/>
</dbReference>
<gene>
    <name evidence="1" type="ORF">GCM10022223_63230</name>
</gene>